<protein>
    <submittedName>
        <fullName evidence="3">Glycosyltransferase involved in cell wall bisynthesis</fullName>
    </submittedName>
</protein>
<dbReference type="PANTHER" id="PTHR12526:SF637">
    <property type="entry name" value="GLYCOSYLTRANSFERASE EPSF-RELATED"/>
    <property type="match status" value="1"/>
</dbReference>
<evidence type="ECO:0000259" key="2">
    <source>
        <dbReference type="Pfam" id="PF13439"/>
    </source>
</evidence>
<dbReference type="InterPro" id="IPR028098">
    <property type="entry name" value="Glyco_trans_4-like_N"/>
</dbReference>
<dbReference type="RefSeq" id="WP_142603206.1">
    <property type="nucleotide sequence ID" value="NZ_FXSZ01000004.1"/>
</dbReference>
<dbReference type="Pfam" id="PF00534">
    <property type="entry name" value="Glycos_transf_1"/>
    <property type="match status" value="1"/>
</dbReference>
<reference evidence="3 4" key="1">
    <citation type="submission" date="2017-05" db="EMBL/GenBank/DDBJ databases">
        <authorList>
            <person name="Varghese N."/>
            <person name="Submissions S."/>
        </authorList>
    </citation>
    <scope>NUCLEOTIDE SEQUENCE [LARGE SCALE GENOMIC DNA]</scope>
    <source>
        <strain evidence="3 4">DSM 21342</strain>
    </source>
</reference>
<feature type="domain" description="Glycosyl transferase family 1" evidence="1">
    <location>
        <begin position="231"/>
        <end position="386"/>
    </location>
</feature>
<organism evidence="3 4">
    <name type="scientific">Solitalea koreensis</name>
    <dbReference type="NCBI Taxonomy" id="543615"/>
    <lineage>
        <taxon>Bacteria</taxon>
        <taxon>Pseudomonadati</taxon>
        <taxon>Bacteroidota</taxon>
        <taxon>Sphingobacteriia</taxon>
        <taxon>Sphingobacteriales</taxon>
        <taxon>Sphingobacteriaceae</taxon>
        <taxon>Solitalea</taxon>
    </lineage>
</organism>
<dbReference type="AlphaFoldDB" id="A0A521CMG6"/>
<dbReference type="EMBL" id="FXSZ01000004">
    <property type="protein sequence ID" value="SMO60637.1"/>
    <property type="molecule type" value="Genomic_DNA"/>
</dbReference>
<name>A0A521CMG6_9SPHI</name>
<evidence type="ECO:0000313" key="4">
    <source>
        <dbReference type="Proteomes" id="UP000315971"/>
    </source>
</evidence>
<accession>A0A521CMG6</accession>
<sequence length="431" mass="48565">MKIVLINTAEQTGGAAIACKRLMQALRKSGVHATMIVRDKSTVDENIVSVNRSTFISKLNFFKFAWERLTIFLNNSLSKKHLFAVSIANIGIDLSKTKAVNEADVIHLHWVNQGFLSLKNIQQLINTGKPIVWTMHDMWPLTGICHHSLGCLHFQESCGNCHFLQHPTHNDLSHRIWLKKNTLLKRNNIHPVAVSSWLAQQVRHSSLWREKAVKTIPNVINIDAFQPLPKIETRQQLGLPAGKKIILFSAAKINDPIKGFQYLKEALSMLTKDATVKNQLFLMIVGEIKNDPDFLNEIPCDYKYFGRINDQQLMPLFYAASNAVVSTSLYETFGQTLIEAMSCGSIPIAFNNSGPVDIIDHKTNGYLANYLNSEDIAKGIHWALFESDTVQVGNTMREKVANAYSESVVAHKYIEIYESILTSSIQEQEAF</sequence>
<keyword evidence="3" id="KW-0808">Transferase</keyword>
<dbReference type="Gene3D" id="3.40.50.2000">
    <property type="entry name" value="Glycogen Phosphorylase B"/>
    <property type="match status" value="2"/>
</dbReference>
<dbReference type="Proteomes" id="UP000315971">
    <property type="component" value="Unassembled WGS sequence"/>
</dbReference>
<dbReference type="GO" id="GO:0016757">
    <property type="term" value="F:glycosyltransferase activity"/>
    <property type="evidence" value="ECO:0007669"/>
    <property type="project" value="InterPro"/>
</dbReference>
<evidence type="ECO:0000313" key="3">
    <source>
        <dbReference type="EMBL" id="SMO60637.1"/>
    </source>
</evidence>
<dbReference type="OrthoDB" id="9768685at2"/>
<proteinExistence type="predicted"/>
<dbReference type="InterPro" id="IPR001296">
    <property type="entry name" value="Glyco_trans_1"/>
</dbReference>
<evidence type="ECO:0000259" key="1">
    <source>
        <dbReference type="Pfam" id="PF00534"/>
    </source>
</evidence>
<dbReference type="PANTHER" id="PTHR12526">
    <property type="entry name" value="GLYCOSYLTRANSFERASE"/>
    <property type="match status" value="1"/>
</dbReference>
<gene>
    <name evidence="3" type="ORF">SAMN06265350_104212</name>
</gene>
<dbReference type="SUPFAM" id="SSF53756">
    <property type="entry name" value="UDP-Glycosyltransferase/glycogen phosphorylase"/>
    <property type="match status" value="1"/>
</dbReference>
<keyword evidence="4" id="KW-1185">Reference proteome</keyword>
<dbReference type="Pfam" id="PF13439">
    <property type="entry name" value="Glyco_transf_4"/>
    <property type="match status" value="1"/>
</dbReference>
<feature type="domain" description="Glycosyltransferase subfamily 4-like N-terminal" evidence="2">
    <location>
        <begin position="13"/>
        <end position="223"/>
    </location>
</feature>